<dbReference type="AlphaFoldDB" id="A0A0D2ZQR0"/>
<dbReference type="Gramene" id="Bo00709s070.1">
    <property type="protein sequence ID" value="Bo00709s070.1"/>
    <property type="gene ID" value="Bo00709s070"/>
</dbReference>
<reference evidence="2" key="1">
    <citation type="journal article" date="2014" name="Genome Biol.">
        <title>Transcriptome and methylome profiling reveals relics of genome dominance in the mesopolyploid Brassica oleracea.</title>
        <authorList>
            <person name="Parkin I.A."/>
            <person name="Koh C."/>
            <person name="Tang H."/>
            <person name="Robinson S.J."/>
            <person name="Kagale S."/>
            <person name="Clarke W.E."/>
            <person name="Town C.D."/>
            <person name="Nixon J."/>
            <person name="Krishnakumar V."/>
            <person name="Bidwell S.L."/>
            <person name="Denoeud F."/>
            <person name="Belcram H."/>
            <person name="Links M.G."/>
            <person name="Just J."/>
            <person name="Clarke C."/>
            <person name="Bender T."/>
            <person name="Huebert T."/>
            <person name="Mason A.S."/>
            <person name="Pires J.C."/>
            <person name="Barker G."/>
            <person name="Moore J."/>
            <person name="Walley P.G."/>
            <person name="Manoli S."/>
            <person name="Batley J."/>
            <person name="Edwards D."/>
            <person name="Nelson M.N."/>
            <person name="Wang X."/>
            <person name="Paterson A.H."/>
            <person name="King G."/>
            <person name="Bancroft I."/>
            <person name="Chalhoub B."/>
            <person name="Sharpe A.G."/>
        </authorList>
    </citation>
    <scope>NUCLEOTIDE SEQUENCE [LARGE SCALE GENOMIC DNA]</scope>
    <source>
        <strain evidence="2">cv. TO1000</strain>
    </source>
</reference>
<dbReference type="EnsemblPlants" id="Bo00709s070.1">
    <property type="protein sequence ID" value="Bo00709s070.1"/>
    <property type="gene ID" value="Bo00709s070"/>
</dbReference>
<dbReference type="HOGENOM" id="CLU_1984692_0_0_1"/>
<sequence length="126" mass="14717">MDLDTHEHCGRVGRSDTYLGELVELNQSDTYISELDKLSKLSDTTLKLSEINDTKVKMFGILKKSSNENSQQQAIFHSSSKNLLNTFDEFVTVQERLRKPHERPNQRCREQSRPSRDVADQRRHFH</sequence>
<evidence type="ECO:0000313" key="3">
    <source>
        <dbReference type="Proteomes" id="UP000032141"/>
    </source>
</evidence>
<proteinExistence type="predicted"/>
<reference evidence="2" key="2">
    <citation type="submission" date="2015-06" db="UniProtKB">
        <authorList>
            <consortium name="EnsemblPlants"/>
        </authorList>
    </citation>
    <scope>IDENTIFICATION</scope>
</reference>
<feature type="region of interest" description="Disordered" evidence="1">
    <location>
        <begin position="95"/>
        <end position="126"/>
    </location>
</feature>
<evidence type="ECO:0000313" key="2">
    <source>
        <dbReference type="EnsemblPlants" id="Bo00709s070.1"/>
    </source>
</evidence>
<evidence type="ECO:0000256" key="1">
    <source>
        <dbReference type="SAM" id="MobiDB-lite"/>
    </source>
</evidence>
<name>A0A0D2ZQR0_BRAOL</name>
<organism evidence="2 3">
    <name type="scientific">Brassica oleracea var. oleracea</name>
    <dbReference type="NCBI Taxonomy" id="109376"/>
    <lineage>
        <taxon>Eukaryota</taxon>
        <taxon>Viridiplantae</taxon>
        <taxon>Streptophyta</taxon>
        <taxon>Embryophyta</taxon>
        <taxon>Tracheophyta</taxon>
        <taxon>Spermatophyta</taxon>
        <taxon>Magnoliopsida</taxon>
        <taxon>eudicotyledons</taxon>
        <taxon>Gunneridae</taxon>
        <taxon>Pentapetalae</taxon>
        <taxon>rosids</taxon>
        <taxon>malvids</taxon>
        <taxon>Brassicales</taxon>
        <taxon>Brassicaceae</taxon>
        <taxon>Brassiceae</taxon>
        <taxon>Brassica</taxon>
    </lineage>
</organism>
<keyword evidence="3" id="KW-1185">Reference proteome</keyword>
<dbReference type="Proteomes" id="UP000032141">
    <property type="component" value="Unassembled WGS sequence"/>
</dbReference>
<feature type="compositionally biased region" description="Basic and acidic residues" evidence="1">
    <location>
        <begin position="102"/>
        <end position="126"/>
    </location>
</feature>
<accession>A0A0D2ZQR0</accession>
<protein>
    <submittedName>
        <fullName evidence="2">Uncharacterized protein</fullName>
    </submittedName>
</protein>